<dbReference type="InterPro" id="IPR002347">
    <property type="entry name" value="SDR_fam"/>
</dbReference>
<dbReference type="PANTHER" id="PTHR44656">
    <property type="entry name" value="DEHYDROGENASE/REDUCTASE SDR FAMILY MEMBER 12"/>
    <property type="match status" value="1"/>
</dbReference>
<keyword evidence="2" id="KW-1185">Reference proteome</keyword>
<dbReference type="RefSeq" id="WP_057798242.1">
    <property type="nucleotide sequence ID" value="NZ_BJZZ01000005.1"/>
</dbReference>
<protein>
    <submittedName>
        <fullName evidence="1">Short-chain alcohol dehydrogenase</fullName>
    </submittedName>
</protein>
<dbReference type="PANTHER" id="PTHR44656:SF7">
    <property type="entry name" value="DEHYDROGENASE_REDUCTASE SDR FAMILY MEMBER 12"/>
    <property type="match status" value="1"/>
</dbReference>
<name>A0A0R2NPR8_9LACO</name>
<dbReference type="PRINTS" id="PR00081">
    <property type="entry name" value="GDHRDH"/>
</dbReference>
<dbReference type="InterPro" id="IPR036291">
    <property type="entry name" value="NAD(P)-bd_dom_sf"/>
</dbReference>
<organism evidence="1 2">
    <name type="scientific">Pediococcus argentinicus</name>
    <dbReference type="NCBI Taxonomy" id="480391"/>
    <lineage>
        <taxon>Bacteria</taxon>
        <taxon>Bacillati</taxon>
        <taxon>Bacillota</taxon>
        <taxon>Bacilli</taxon>
        <taxon>Lactobacillales</taxon>
        <taxon>Lactobacillaceae</taxon>
        <taxon>Pediococcus</taxon>
    </lineage>
</organism>
<accession>A0A0R2NPR8</accession>
<dbReference type="Pfam" id="PF00106">
    <property type="entry name" value="adh_short"/>
    <property type="match status" value="1"/>
</dbReference>
<evidence type="ECO:0000313" key="1">
    <source>
        <dbReference type="EMBL" id="KRO25875.1"/>
    </source>
</evidence>
<dbReference type="AlphaFoldDB" id="A0A0R2NPR8"/>
<dbReference type="SUPFAM" id="SSF51735">
    <property type="entry name" value="NAD(P)-binding Rossmann-fold domains"/>
    <property type="match status" value="1"/>
</dbReference>
<dbReference type="OrthoDB" id="5786478at2"/>
<comment type="caution">
    <text evidence="1">The sequence shown here is derived from an EMBL/GenBank/DDBJ whole genome shotgun (WGS) entry which is preliminary data.</text>
</comment>
<dbReference type="EMBL" id="JQCQ01000005">
    <property type="protein sequence ID" value="KRO25875.1"/>
    <property type="molecule type" value="Genomic_DNA"/>
</dbReference>
<sequence>MNILISGGTSGVGKAVAKSFAFGDNNITLLGRNEDRAQKAVNDLKDLTGNQNIDYPLGDLAVESENKKVAEEYVQDHDVLDVLVNSAGVIPKTAQDNITKNIQSHYWLTHNLVSLLKKSENPNVFLITGAPQIVKYGPINEWQFNALFKGVWLLTHKTLLVTLMANELAADNIKVNAVFPGEVKSELMKWTQKVTNEDVVAIKNIMDSKTSVTGQFFDNYGQLIPLNERKYSVKKARKALNKYL</sequence>
<dbReference type="InterPro" id="IPR052992">
    <property type="entry name" value="SDR_member_12"/>
</dbReference>
<proteinExistence type="predicted"/>
<dbReference type="PATRIC" id="fig|480391.4.peg.1434"/>
<dbReference type="Proteomes" id="UP000051249">
    <property type="component" value="Unassembled WGS sequence"/>
</dbReference>
<evidence type="ECO:0000313" key="2">
    <source>
        <dbReference type="Proteomes" id="UP000051249"/>
    </source>
</evidence>
<gene>
    <name evidence="1" type="ORF">IV88_GL001410</name>
</gene>
<dbReference type="Gene3D" id="3.40.50.720">
    <property type="entry name" value="NAD(P)-binding Rossmann-like Domain"/>
    <property type="match status" value="1"/>
</dbReference>
<reference evidence="1 2" key="1">
    <citation type="journal article" date="2015" name="Genome Announc.">
        <title>Expanding the biotechnology potential of lactobacilli through comparative genomics of 213 strains and associated genera.</title>
        <authorList>
            <person name="Sun Z."/>
            <person name="Harris H.M."/>
            <person name="McCann A."/>
            <person name="Guo C."/>
            <person name="Argimon S."/>
            <person name="Zhang W."/>
            <person name="Yang X."/>
            <person name="Jeffery I.B."/>
            <person name="Cooney J.C."/>
            <person name="Kagawa T.F."/>
            <person name="Liu W."/>
            <person name="Song Y."/>
            <person name="Salvetti E."/>
            <person name="Wrobel A."/>
            <person name="Rasinkangas P."/>
            <person name="Parkhill J."/>
            <person name="Rea M.C."/>
            <person name="O'Sullivan O."/>
            <person name="Ritari J."/>
            <person name="Douillard F.P."/>
            <person name="Paul Ross R."/>
            <person name="Yang R."/>
            <person name="Briner A.E."/>
            <person name="Felis G.E."/>
            <person name="de Vos W.M."/>
            <person name="Barrangou R."/>
            <person name="Klaenhammer T.R."/>
            <person name="Caufield P.W."/>
            <person name="Cui Y."/>
            <person name="Zhang H."/>
            <person name="O'Toole P.W."/>
        </authorList>
    </citation>
    <scope>NUCLEOTIDE SEQUENCE [LARGE SCALE GENOMIC DNA]</scope>
    <source>
        <strain evidence="1 2">DSM 23026</strain>
    </source>
</reference>